<proteinExistence type="predicted"/>
<reference evidence="2 3" key="1">
    <citation type="journal article" date="2014" name="Arch. Microbiol.">
        <title>Bacillus mesophilum sp. nov., strain IITR-54T, a novel 4-chlorobiphenyl dechlorinating bacterium.</title>
        <authorList>
            <person name="Manickam N."/>
            <person name="Singh N.K."/>
            <person name="Bajaj A."/>
            <person name="Kumar R.M."/>
            <person name="Kaur G."/>
            <person name="Kaur N."/>
            <person name="Bala M."/>
            <person name="Kumar A."/>
            <person name="Mayilraj S."/>
        </authorList>
    </citation>
    <scope>NUCLEOTIDE SEQUENCE [LARGE SCALE GENOMIC DNA]</scope>
    <source>
        <strain evidence="2 3">IITR-54</strain>
    </source>
</reference>
<dbReference type="PANTHER" id="PTHR34290:SF2">
    <property type="entry name" value="OS04G0668800 PROTEIN"/>
    <property type="match status" value="1"/>
</dbReference>
<keyword evidence="1" id="KW-0812">Transmembrane</keyword>
<keyword evidence="3" id="KW-1185">Reference proteome</keyword>
<dbReference type="OrthoDB" id="9785438at2"/>
<dbReference type="InterPro" id="IPR044691">
    <property type="entry name" value="DCC1_Trx"/>
</dbReference>
<protein>
    <submittedName>
        <fullName evidence="2">DUF393 domain-containing protein</fullName>
    </submittedName>
</protein>
<name>A0A7V7RHS6_9BACI</name>
<keyword evidence="1" id="KW-0472">Membrane</keyword>
<dbReference type="EMBL" id="WBOT01000013">
    <property type="protein sequence ID" value="KAB2329271.1"/>
    <property type="molecule type" value="Genomic_DNA"/>
</dbReference>
<dbReference type="InterPro" id="IPR007263">
    <property type="entry name" value="DCC1-like"/>
</dbReference>
<feature type="transmembrane region" description="Helical" evidence="1">
    <location>
        <begin position="82"/>
        <end position="105"/>
    </location>
</feature>
<sequence length="124" mass="14410">MKMTVLYDGTCSLCKESRRLFEKLDWLDKIKWVSLQEYEKTNGETGFNQKELRKEIHLITGSGKVLKGFYAVRLIMLQCPPAFVPGLLMYLPLMPLIGKPIYMMVAKNRHKFFRRKCDDGSCAL</sequence>
<dbReference type="GO" id="GO:0015035">
    <property type="term" value="F:protein-disulfide reductase activity"/>
    <property type="evidence" value="ECO:0007669"/>
    <property type="project" value="InterPro"/>
</dbReference>
<dbReference type="Proteomes" id="UP000441354">
    <property type="component" value="Unassembled WGS sequence"/>
</dbReference>
<gene>
    <name evidence="2" type="ORF">F7732_21430</name>
</gene>
<comment type="caution">
    <text evidence="2">The sequence shown here is derived from an EMBL/GenBank/DDBJ whole genome shotgun (WGS) entry which is preliminary data.</text>
</comment>
<dbReference type="PANTHER" id="PTHR34290">
    <property type="entry name" value="SI:CH73-390P7.2"/>
    <property type="match status" value="1"/>
</dbReference>
<keyword evidence="1" id="KW-1133">Transmembrane helix</keyword>
<dbReference type="RefSeq" id="WP_151576064.1">
    <property type="nucleotide sequence ID" value="NZ_WBOT01000013.1"/>
</dbReference>
<evidence type="ECO:0000256" key="1">
    <source>
        <dbReference type="SAM" id="Phobius"/>
    </source>
</evidence>
<dbReference type="AlphaFoldDB" id="A0A7V7RHS6"/>
<evidence type="ECO:0000313" key="3">
    <source>
        <dbReference type="Proteomes" id="UP000441354"/>
    </source>
</evidence>
<accession>A0A7V7RHS6</accession>
<organism evidence="2 3">
    <name type="scientific">Bacillus mesophilum</name>
    <dbReference type="NCBI Taxonomy" id="1071718"/>
    <lineage>
        <taxon>Bacteria</taxon>
        <taxon>Bacillati</taxon>
        <taxon>Bacillota</taxon>
        <taxon>Bacilli</taxon>
        <taxon>Bacillales</taxon>
        <taxon>Bacillaceae</taxon>
        <taxon>Bacillus</taxon>
    </lineage>
</organism>
<evidence type="ECO:0000313" key="2">
    <source>
        <dbReference type="EMBL" id="KAB2329271.1"/>
    </source>
</evidence>
<dbReference type="Pfam" id="PF04134">
    <property type="entry name" value="DCC1-like"/>
    <property type="match status" value="1"/>
</dbReference>